<evidence type="ECO:0000256" key="5">
    <source>
        <dbReference type="RuleBase" id="RU000356"/>
    </source>
</evidence>
<dbReference type="PROSITE" id="PS01033">
    <property type="entry name" value="GLOBIN"/>
    <property type="match status" value="1"/>
</dbReference>
<dbReference type="PANTHER" id="PTHR46458:SF5">
    <property type="entry name" value="GLOBIN FAMILY PROFILE DOMAIN-CONTAINING PROTEIN"/>
    <property type="match status" value="1"/>
</dbReference>
<evidence type="ECO:0000259" key="7">
    <source>
        <dbReference type="PROSITE" id="PS01033"/>
    </source>
</evidence>
<gene>
    <name evidence="8" type="primary">CYGB</name>
    <name evidence="8" type="ORF">BLAG_LOCUS10680</name>
</gene>
<dbReference type="SUPFAM" id="SSF46458">
    <property type="entry name" value="Globin-like"/>
    <property type="match status" value="1"/>
</dbReference>
<dbReference type="PANTHER" id="PTHR46458">
    <property type="entry name" value="BLR2807 PROTEIN"/>
    <property type="match status" value="1"/>
</dbReference>
<dbReference type="InterPro" id="IPR012292">
    <property type="entry name" value="Globin/Proto"/>
</dbReference>
<dbReference type="InterPro" id="IPR050532">
    <property type="entry name" value="Globin-like_OT"/>
</dbReference>
<dbReference type="GO" id="GO:0020037">
    <property type="term" value="F:heme binding"/>
    <property type="evidence" value="ECO:0007669"/>
    <property type="project" value="InterPro"/>
</dbReference>
<feature type="domain" description="Globin" evidence="7">
    <location>
        <begin position="33"/>
        <end position="185"/>
    </location>
</feature>
<feature type="region of interest" description="Disordered" evidence="6">
    <location>
        <begin position="1"/>
        <end position="32"/>
    </location>
</feature>
<dbReference type="OrthoDB" id="10031935at2759"/>
<keyword evidence="5" id="KW-0813">Transport</keyword>
<evidence type="ECO:0000256" key="4">
    <source>
        <dbReference type="ARBA" id="ARBA00023004"/>
    </source>
</evidence>
<keyword evidence="4" id="KW-0408">Iron</keyword>
<dbReference type="GO" id="GO:0046872">
    <property type="term" value="F:metal ion binding"/>
    <property type="evidence" value="ECO:0007669"/>
    <property type="project" value="UniProtKB-KW"/>
</dbReference>
<evidence type="ECO:0000256" key="2">
    <source>
        <dbReference type="ARBA" id="ARBA00022617"/>
    </source>
</evidence>
<dbReference type="Proteomes" id="UP000838412">
    <property type="component" value="Chromosome 17"/>
</dbReference>
<dbReference type="Gene3D" id="1.10.490.10">
    <property type="entry name" value="Globins"/>
    <property type="match status" value="1"/>
</dbReference>
<keyword evidence="2 5" id="KW-0349">Heme</keyword>
<dbReference type="Pfam" id="PF00042">
    <property type="entry name" value="Globin"/>
    <property type="match status" value="1"/>
</dbReference>
<dbReference type="EMBL" id="OV696702">
    <property type="protein sequence ID" value="CAH1249652.1"/>
    <property type="molecule type" value="Genomic_DNA"/>
</dbReference>
<evidence type="ECO:0000256" key="6">
    <source>
        <dbReference type="SAM" id="MobiDB-lite"/>
    </source>
</evidence>
<organism evidence="8 9">
    <name type="scientific">Branchiostoma lanceolatum</name>
    <name type="common">Common lancelet</name>
    <name type="synonym">Amphioxus lanceolatum</name>
    <dbReference type="NCBI Taxonomy" id="7740"/>
    <lineage>
        <taxon>Eukaryota</taxon>
        <taxon>Metazoa</taxon>
        <taxon>Chordata</taxon>
        <taxon>Cephalochordata</taxon>
        <taxon>Leptocardii</taxon>
        <taxon>Amphioxiformes</taxon>
        <taxon>Branchiostomatidae</taxon>
        <taxon>Branchiostoma</taxon>
    </lineage>
</organism>
<dbReference type="OMA" id="DMRENEA"/>
<dbReference type="GO" id="GO:0005344">
    <property type="term" value="F:oxygen carrier activity"/>
    <property type="evidence" value="ECO:0007669"/>
    <property type="project" value="UniProtKB-KW"/>
</dbReference>
<protein>
    <submittedName>
        <fullName evidence="8">CYGB protein</fullName>
    </submittedName>
</protein>
<proteinExistence type="inferred from homology"/>
<sequence>MGSVASKSSSRRKHKGGPLPPPLPPKPLDPRIKLDPKEKFYLQKSWKTVARNEDVAAMTMFISLFRSSPEIKEKWPQLRKLSEDEMRGSPYLQKLSVRILGAMDHVIDSLDDPDYLIPALEKLGQMHADMTNPVILPEDLWKLEGPFLIAVGEVLEDRFTRKYRDIYQKFIIFVLESIVIGFDPH</sequence>
<evidence type="ECO:0000313" key="9">
    <source>
        <dbReference type="Proteomes" id="UP000838412"/>
    </source>
</evidence>
<comment type="similarity">
    <text evidence="1 5">Belongs to the globin family.</text>
</comment>
<keyword evidence="3" id="KW-0479">Metal-binding</keyword>
<feature type="compositionally biased region" description="Pro residues" evidence="6">
    <location>
        <begin position="18"/>
        <end position="27"/>
    </location>
</feature>
<dbReference type="InterPro" id="IPR000971">
    <property type="entry name" value="Globin"/>
</dbReference>
<evidence type="ECO:0000313" key="8">
    <source>
        <dbReference type="EMBL" id="CAH1249652.1"/>
    </source>
</evidence>
<keyword evidence="9" id="KW-1185">Reference proteome</keyword>
<keyword evidence="5" id="KW-0561">Oxygen transport</keyword>
<reference evidence="8" key="1">
    <citation type="submission" date="2022-01" db="EMBL/GenBank/DDBJ databases">
        <authorList>
            <person name="Braso-Vives M."/>
        </authorList>
    </citation>
    <scope>NUCLEOTIDE SEQUENCE</scope>
</reference>
<dbReference type="GO" id="GO:0019825">
    <property type="term" value="F:oxygen binding"/>
    <property type="evidence" value="ECO:0007669"/>
    <property type="project" value="InterPro"/>
</dbReference>
<dbReference type="AlphaFoldDB" id="A0A8K0EI24"/>
<dbReference type="InterPro" id="IPR009050">
    <property type="entry name" value="Globin-like_sf"/>
</dbReference>
<evidence type="ECO:0000256" key="3">
    <source>
        <dbReference type="ARBA" id="ARBA00022723"/>
    </source>
</evidence>
<accession>A0A8K0EI24</accession>
<evidence type="ECO:0000256" key="1">
    <source>
        <dbReference type="ARBA" id="ARBA00008705"/>
    </source>
</evidence>
<name>A0A8K0EI24_BRALA</name>